<evidence type="ECO:0000313" key="4">
    <source>
        <dbReference type="EMBL" id="EGR34221.1"/>
    </source>
</evidence>
<sequence>MQNKYKYIYIYIYIYIIYIYIYIYIYLYLYIYLYIFLQQPYIIFLKQIFILKQNKMGQITSILNDQEIENQDDQKFRNQTIDYQEIYDKILQKFYVSNSNYKSNFYQTVQILTCKYNKIFTLYLKEIILNLDEKYEIQKGYWQARYTDIQHLNLIQLHGVSGNKIETFCSTFYQICLLFDSIQNNLEEQLILYKTYTEEQLWFILDSLVSALEYLQEREIEHQALNLQTIFITYNHKNIKLYKLSDPQLFDLQSNYSNLLLGHKNNCFYLSPVLFQQLQQKVQKPVHNSYKSDVFTLGMIILQLALGKNIQDIYNNGIFNEEILYQKLKSLNGIYKKEFIDIITQMCDVYEERRPDFRILDRQLSQCMTLFGKRICERLKVTNLAFLKINIDFKNDEQITFEQEQQKKKEIERKENEKKMIIQAIQNQEAIQIIKQSLEKTQKINQQFLLQNKQTEIQFNINCKGNKQIINQDIIYEQSNYVTQSDFNSNKIDKNNNDGFIKQYQVPNNKFQMKIYQDNPELEQIVQKYINKQ</sequence>
<dbReference type="eggNOG" id="KOG0589">
    <property type="taxonomic scope" value="Eukaryota"/>
</dbReference>
<dbReference type="STRING" id="857967.G0QKN7"/>
<feature type="coiled-coil region" evidence="1">
    <location>
        <begin position="394"/>
        <end position="431"/>
    </location>
</feature>
<protein>
    <submittedName>
        <fullName evidence="4">Protein kinase domain protein</fullName>
        <ecNumber evidence="4">2.3.1.26</ecNumber>
        <ecNumber evidence="4">2.7.10.2</ecNumber>
        <ecNumber evidence="4">3.6.3.14</ecNumber>
    </submittedName>
</protein>
<dbReference type="PANTHER" id="PTHR24362">
    <property type="entry name" value="SERINE/THREONINE-PROTEIN KINASE NEK"/>
    <property type="match status" value="1"/>
</dbReference>
<reference evidence="4 5" key="1">
    <citation type="submission" date="2011-07" db="EMBL/GenBank/DDBJ databases">
        <authorList>
            <person name="Coyne R."/>
            <person name="Brami D."/>
            <person name="Johnson J."/>
            <person name="Hostetler J."/>
            <person name="Hannick L."/>
            <person name="Clark T."/>
            <person name="Cassidy-Hanley D."/>
            <person name="Inman J."/>
        </authorList>
    </citation>
    <scope>NUCLEOTIDE SEQUENCE [LARGE SCALE GENOMIC DNA]</scope>
    <source>
        <strain evidence="4 5">G5</strain>
    </source>
</reference>
<keyword evidence="1" id="KW-0175">Coiled coil</keyword>
<dbReference type="GeneID" id="14910412"/>
<evidence type="ECO:0000313" key="5">
    <source>
        <dbReference type="Proteomes" id="UP000008983"/>
    </source>
</evidence>
<dbReference type="OMA" id="NANCHNE"/>
<keyword evidence="4" id="KW-0418">Kinase</keyword>
<dbReference type="GO" id="GO:0004772">
    <property type="term" value="F:sterol O-acyltransferase activity"/>
    <property type="evidence" value="ECO:0007669"/>
    <property type="project" value="UniProtKB-EC"/>
</dbReference>
<dbReference type="GO" id="GO:0005524">
    <property type="term" value="F:ATP binding"/>
    <property type="evidence" value="ECO:0007669"/>
    <property type="project" value="InterPro"/>
</dbReference>
<evidence type="ECO:0000256" key="2">
    <source>
        <dbReference type="SAM" id="Phobius"/>
    </source>
</evidence>
<dbReference type="InterPro" id="IPR000719">
    <property type="entry name" value="Prot_kinase_dom"/>
</dbReference>
<keyword evidence="4" id="KW-0808">Transferase</keyword>
<dbReference type="Gene3D" id="1.10.510.10">
    <property type="entry name" value="Transferase(Phosphotransferase) domain 1"/>
    <property type="match status" value="1"/>
</dbReference>
<name>G0QKN7_ICHMU</name>
<feature type="transmembrane region" description="Helical" evidence="2">
    <location>
        <begin position="7"/>
        <end position="25"/>
    </location>
</feature>
<dbReference type="OrthoDB" id="285047at2759"/>
<dbReference type="GO" id="GO:0004715">
    <property type="term" value="F:non-membrane spanning protein tyrosine kinase activity"/>
    <property type="evidence" value="ECO:0007669"/>
    <property type="project" value="UniProtKB-EC"/>
</dbReference>
<dbReference type="EC" id="2.7.10.2" evidence="4"/>
<evidence type="ECO:0000259" key="3">
    <source>
        <dbReference type="PROSITE" id="PS50011"/>
    </source>
</evidence>
<dbReference type="Pfam" id="PF00069">
    <property type="entry name" value="Pkinase"/>
    <property type="match status" value="1"/>
</dbReference>
<keyword evidence="4" id="KW-0378">Hydrolase</keyword>
<dbReference type="PANTHER" id="PTHR24362:SF309">
    <property type="entry name" value="PROTEIN KINASE DOMAIN-CONTAINING PROTEIN"/>
    <property type="match status" value="1"/>
</dbReference>
<organism evidence="4 5">
    <name type="scientific">Ichthyophthirius multifiliis</name>
    <name type="common">White spot disease agent</name>
    <name type="synonym">Ich</name>
    <dbReference type="NCBI Taxonomy" id="5932"/>
    <lineage>
        <taxon>Eukaryota</taxon>
        <taxon>Sar</taxon>
        <taxon>Alveolata</taxon>
        <taxon>Ciliophora</taxon>
        <taxon>Intramacronucleata</taxon>
        <taxon>Oligohymenophorea</taxon>
        <taxon>Hymenostomatida</taxon>
        <taxon>Ophryoglenina</taxon>
        <taxon>Ichthyophthirius</taxon>
    </lineage>
</organism>
<dbReference type="InterPro" id="IPR011009">
    <property type="entry name" value="Kinase-like_dom_sf"/>
</dbReference>
<dbReference type="InParanoid" id="G0QKN7"/>
<keyword evidence="2" id="KW-0812">Transmembrane</keyword>
<dbReference type="EC" id="3.6.3.14" evidence="4"/>
<dbReference type="PROSITE" id="PS50011">
    <property type="entry name" value="PROTEIN_KINASE_DOM"/>
    <property type="match status" value="1"/>
</dbReference>
<keyword evidence="5" id="KW-1185">Reference proteome</keyword>
<keyword evidence="4" id="KW-0012">Acyltransferase</keyword>
<evidence type="ECO:0000256" key="1">
    <source>
        <dbReference type="SAM" id="Coils"/>
    </source>
</evidence>
<dbReference type="AlphaFoldDB" id="G0QKN7"/>
<dbReference type="SUPFAM" id="SSF56112">
    <property type="entry name" value="Protein kinase-like (PK-like)"/>
    <property type="match status" value="1"/>
</dbReference>
<dbReference type="RefSeq" id="XP_004039525.1">
    <property type="nucleotide sequence ID" value="XM_004039477.1"/>
</dbReference>
<dbReference type="EMBL" id="GL983177">
    <property type="protein sequence ID" value="EGR34221.1"/>
    <property type="molecule type" value="Genomic_DNA"/>
</dbReference>
<dbReference type="Proteomes" id="UP000008983">
    <property type="component" value="Unassembled WGS sequence"/>
</dbReference>
<feature type="domain" description="Protein kinase" evidence="3">
    <location>
        <begin position="45"/>
        <end position="371"/>
    </location>
</feature>
<dbReference type="SMART" id="SM00220">
    <property type="entry name" value="S_TKc"/>
    <property type="match status" value="1"/>
</dbReference>
<accession>G0QKN7</accession>
<keyword evidence="2" id="KW-0472">Membrane</keyword>
<dbReference type="EC" id="2.3.1.26" evidence="4"/>
<dbReference type="GO" id="GO:0016787">
    <property type="term" value="F:hydrolase activity"/>
    <property type="evidence" value="ECO:0007669"/>
    <property type="project" value="UniProtKB-KW"/>
</dbReference>
<gene>
    <name evidence="4" type="ORF">IMG5_020190</name>
</gene>
<keyword evidence="2" id="KW-1133">Transmembrane helix</keyword>
<proteinExistence type="predicted"/>